<reference evidence="2" key="1">
    <citation type="submission" date="2023-03" db="EMBL/GenBank/DDBJ databases">
        <title>Massive genome expansion in bonnet fungi (Mycena s.s.) driven by repeated elements and novel gene families across ecological guilds.</title>
        <authorList>
            <consortium name="Lawrence Berkeley National Laboratory"/>
            <person name="Harder C.B."/>
            <person name="Miyauchi S."/>
            <person name="Viragh M."/>
            <person name="Kuo A."/>
            <person name="Thoen E."/>
            <person name="Andreopoulos B."/>
            <person name="Lu D."/>
            <person name="Skrede I."/>
            <person name="Drula E."/>
            <person name="Henrissat B."/>
            <person name="Morin E."/>
            <person name="Kohler A."/>
            <person name="Barry K."/>
            <person name="LaButti K."/>
            <person name="Morin E."/>
            <person name="Salamov A."/>
            <person name="Lipzen A."/>
            <person name="Mereny Z."/>
            <person name="Hegedus B."/>
            <person name="Baldrian P."/>
            <person name="Stursova M."/>
            <person name="Weitz H."/>
            <person name="Taylor A."/>
            <person name="Grigoriev I.V."/>
            <person name="Nagy L.G."/>
            <person name="Martin F."/>
            <person name="Kauserud H."/>
        </authorList>
    </citation>
    <scope>NUCLEOTIDE SEQUENCE</scope>
    <source>
        <strain evidence="2">CBHHK182m</strain>
    </source>
</reference>
<evidence type="ECO:0000313" key="2">
    <source>
        <dbReference type="EMBL" id="KAJ7779677.1"/>
    </source>
</evidence>
<protein>
    <recommendedName>
        <fullName evidence="1">DUF218 domain-containing protein</fullName>
    </recommendedName>
</protein>
<name>A0AAD7K6Y9_9AGAR</name>
<evidence type="ECO:0000313" key="3">
    <source>
        <dbReference type="Proteomes" id="UP001215598"/>
    </source>
</evidence>
<gene>
    <name evidence="2" type="ORF">B0H16DRAFT_1499582</name>
</gene>
<proteinExistence type="predicted"/>
<keyword evidence="3" id="KW-1185">Reference proteome</keyword>
<dbReference type="AlphaFoldDB" id="A0AAD7K6Y9"/>
<dbReference type="Pfam" id="PF02698">
    <property type="entry name" value="DUF218"/>
    <property type="match status" value="1"/>
</dbReference>
<organism evidence="2 3">
    <name type="scientific">Mycena metata</name>
    <dbReference type="NCBI Taxonomy" id="1033252"/>
    <lineage>
        <taxon>Eukaryota</taxon>
        <taxon>Fungi</taxon>
        <taxon>Dikarya</taxon>
        <taxon>Basidiomycota</taxon>
        <taxon>Agaricomycotina</taxon>
        <taxon>Agaricomycetes</taxon>
        <taxon>Agaricomycetidae</taxon>
        <taxon>Agaricales</taxon>
        <taxon>Marasmiineae</taxon>
        <taxon>Mycenaceae</taxon>
        <taxon>Mycena</taxon>
    </lineage>
</organism>
<accession>A0AAD7K6Y9</accession>
<comment type="caution">
    <text evidence="2">The sequence shown here is derived from an EMBL/GenBank/DDBJ whole genome shotgun (WGS) entry which is preliminary data.</text>
</comment>
<evidence type="ECO:0000259" key="1">
    <source>
        <dbReference type="Pfam" id="PF02698"/>
    </source>
</evidence>
<dbReference type="EMBL" id="JARKIB010000005">
    <property type="protein sequence ID" value="KAJ7779677.1"/>
    <property type="molecule type" value="Genomic_DNA"/>
</dbReference>
<dbReference type="Proteomes" id="UP001215598">
    <property type="component" value="Unassembled WGS sequence"/>
</dbReference>
<sequence>MPLEHAAGAKDALLVLFQCAVSLLGRETMSTEVAALQKRFFESFSARTGDYDIGLMNLRAIAHVLLFSEEDKQILLQTIELLDASAAEQTWFTANINQANYFIKVLVGGNSTPYPDVDAPSYPDTNGKYSHRLRGIIARLRTGLSETAMLERFRAVAEIHYLNDQGRLAENLALQAQENAAALRYARGINYSEYTYGAVVVLGHSPTAEEAKSGTTCSQMTKDKVARCVGLNRGAKLAPLYIVCGGSVRPQLTRINEGLSMKKYMMEEYGIPAEQILVDATSEHTYSNFMNAVLCARQAQMPDGTKLGVFLVPDRYGKKDQYAFCISRMWPRAGVEVFPRFDPYFSMVKAKEDRAIEIVLGDGAQEFLGPILLWNDYTGELRG</sequence>
<feature type="domain" description="DUF218" evidence="1">
    <location>
        <begin position="198"/>
        <end position="292"/>
    </location>
</feature>
<dbReference type="InterPro" id="IPR003848">
    <property type="entry name" value="DUF218"/>
</dbReference>